<gene>
    <name evidence="3" type="ORF">WMO62_01445</name>
</gene>
<evidence type="ECO:0000259" key="2">
    <source>
        <dbReference type="Pfam" id="PF04892"/>
    </source>
</evidence>
<feature type="transmembrane region" description="Helical" evidence="1">
    <location>
        <begin position="100"/>
        <end position="119"/>
    </location>
</feature>
<sequence>MEDQSMIFNLLSAYMSFDIFSVYSFICFILPGSVWLFLNRQKIAHKRYRQRHIIWIYIYMLYCYLAVKKVAGIGTIWDLISHGKLDSTINLIPFSSEGFATYILNIIMFMPLGFLLPLIWRRYREMGRTVLTGFCMSLSIELSQLFCLRVTDIDDLTMNTLGTAVGFGCWIAFRCLFPKAGSKAIKVSSAEPLVYLFGGILGIILLYNWRIFG</sequence>
<feature type="transmembrane region" description="Helical" evidence="1">
    <location>
        <begin position="20"/>
        <end position="38"/>
    </location>
</feature>
<comment type="caution">
    <text evidence="3">The sequence shown here is derived from an EMBL/GenBank/DDBJ whole genome shotgun (WGS) entry which is preliminary data.</text>
</comment>
<dbReference type="InterPro" id="IPR006976">
    <property type="entry name" value="VanZ-like"/>
</dbReference>
<evidence type="ECO:0000313" key="3">
    <source>
        <dbReference type="EMBL" id="MEQ2577502.1"/>
    </source>
</evidence>
<reference evidence="3 4" key="1">
    <citation type="submission" date="2024-03" db="EMBL/GenBank/DDBJ databases">
        <title>Human intestinal bacterial collection.</title>
        <authorList>
            <person name="Pauvert C."/>
            <person name="Hitch T.C.A."/>
            <person name="Clavel T."/>
        </authorList>
    </citation>
    <scope>NUCLEOTIDE SEQUENCE [LARGE SCALE GENOMIC DNA]</scope>
    <source>
        <strain evidence="3 4">CLA-AA-H78B</strain>
    </source>
</reference>
<feature type="domain" description="VanZ-like" evidence="2">
    <location>
        <begin position="55"/>
        <end position="173"/>
    </location>
</feature>
<dbReference type="Proteomes" id="UP001470288">
    <property type="component" value="Unassembled WGS sequence"/>
</dbReference>
<dbReference type="PANTHER" id="PTHR36834:SF2">
    <property type="entry name" value="MEMBRANE PROTEIN"/>
    <property type="match status" value="1"/>
</dbReference>
<dbReference type="EMBL" id="JBBMFC010000002">
    <property type="protein sequence ID" value="MEQ2577502.1"/>
    <property type="molecule type" value="Genomic_DNA"/>
</dbReference>
<dbReference type="InterPro" id="IPR053150">
    <property type="entry name" value="Teicoplanin_resist-assoc"/>
</dbReference>
<keyword evidence="4" id="KW-1185">Reference proteome</keyword>
<feature type="transmembrane region" description="Helical" evidence="1">
    <location>
        <begin position="59"/>
        <end position="80"/>
    </location>
</feature>
<name>A0ABV1HX44_9FIRM</name>
<keyword evidence="1" id="KW-0472">Membrane</keyword>
<dbReference type="Pfam" id="PF04892">
    <property type="entry name" value="VanZ"/>
    <property type="match status" value="1"/>
</dbReference>
<feature type="transmembrane region" description="Helical" evidence="1">
    <location>
        <begin position="157"/>
        <end position="177"/>
    </location>
</feature>
<evidence type="ECO:0000256" key="1">
    <source>
        <dbReference type="SAM" id="Phobius"/>
    </source>
</evidence>
<proteinExistence type="predicted"/>
<keyword evidence="1" id="KW-1133">Transmembrane helix</keyword>
<accession>A0ABV1HX44</accession>
<evidence type="ECO:0000313" key="4">
    <source>
        <dbReference type="Proteomes" id="UP001470288"/>
    </source>
</evidence>
<organism evidence="3 4">
    <name type="scientific">Hominiventricola aquisgranensis</name>
    <dbReference type="NCBI Taxonomy" id="3133164"/>
    <lineage>
        <taxon>Bacteria</taxon>
        <taxon>Bacillati</taxon>
        <taxon>Bacillota</taxon>
        <taxon>Clostridia</taxon>
        <taxon>Lachnospirales</taxon>
        <taxon>Lachnospiraceae</taxon>
        <taxon>Hominiventricola</taxon>
    </lineage>
</organism>
<feature type="transmembrane region" description="Helical" evidence="1">
    <location>
        <begin position="193"/>
        <end position="212"/>
    </location>
</feature>
<keyword evidence="1" id="KW-0812">Transmembrane</keyword>
<protein>
    <submittedName>
        <fullName evidence="3">VanZ family protein</fullName>
    </submittedName>
</protein>
<dbReference type="PANTHER" id="PTHR36834">
    <property type="entry name" value="MEMBRANE PROTEIN-RELATED"/>
    <property type="match status" value="1"/>
</dbReference>
<dbReference type="RefSeq" id="WP_349143563.1">
    <property type="nucleotide sequence ID" value="NZ_JBBMFC010000002.1"/>
</dbReference>